<dbReference type="GO" id="GO:0005975">
    <property type="term" value="P:carbohydrate metabolic process"/>
    <property type="evidence" value="ECO:0007669"/>
    <property type="project" value="InterPro"/>
</dbReference>
<dbReference type="InterPro" id="IPR000757">
    <property type="entry name" value="Beta-glucanase-like"/>
</dbReference>
<comment type="similarity">
    <text evidence="1">Belongs to the glycosyl hydrolase 16 family.</text>
</comment>
<dbReference type="SUPFAM" id="SSF49899">
    <property type="entry name" value="Concanavalin A-like lectins/glucanases"/>
    <property type="match status" value="1"/>
</dbReference>
<dbReference type="Proteomes" id="UP000533017">
    <property type="component" value="Unassembled WGS sequence"/>
</dbReference>
<feature type="signal peptide" evidence="3">
    <location>
        <begin position="1"/>
        <end position="37"/>
    </location>
</feature>
<dbReference type="PROSITE" id="PS51318">
    <property type="entry name" value="TAT"/>
    <property type="match status" value="1"/>
</dbReference>
<dbReference type="PROSITE" id="PS51762">
    <property type="entry name" value="GH16_2"/>
    <property type="match status" value="1"/>
</dbReference>
<keyword evidence="3" id="KW-0732">Signal</keyword>
<proteinExistence type="inferred from homology"/>
<dbReference type="PANTHER" id="PTHR10963">
    <property type="entry name" value="GLYCOSYL HYDROLASE-RELATED"/>
    <property type="match status" value="1"/>
</dbReference>
<name>A0A1I2WQ06_9ACTN</name>
<dbReference type="Pfam" id="PF26113">
    <property type="entry name" value="GH16_XgeA"/>
    <property type="match status" value="1"/>
</dbReference>
<evidence type="ECO:0000256" key="3">
    <source>
        <dbReference type="SAM" id="SignalP"/>
    </source>
</evidence>
<reference evidence="5 8" key="2">
    <citation type="submission" date="2020-07" db="EMBL/GenBank/DDBJ databases">
        <title>Sequencing the genomes of 1000 actinobacteria strains.</title>
        <authorList>
            <person name="Klenk H.-P."/>
        </authorList>
    </citation>
    <scope>NUCLEOTIDE SEQUENCE [LARGE SCALE GENOMIC DNA]</scope>
    <source>
        <strain evidence="5 8">DSM 45117</strain>
    </source>
</reference>
<dbReference type="EMBL" id="FOOI01000011">
    <property type="protein sequence ID" value="SFH03423.1"/>
    <property type="molecule type" value="Genomic_DNA"/>
</dbReference>
<evidence type="ECO:0000256" key="2">
    <source>
        <dbReference type="SAM" id="MobiDB-lite"/>
    </source>
</evidence>
<evidence type="ECO:0000313" key="6">
    <source>
        <dbReference type="EMBL" id="SFH03423.1"/>
    </source>
</evidence>
<dbReference type="InterPro" id="IPR050546">
    <property type="entry name" value="Glycosyl_Hydrlase_16"/>
</dbReference>
<dbReference type="CDD" id="cd02182">
    <property type="entry name" value="GH16_Strep_laminarinase_like"/>
    <property type="match status" value="1"/>
</dbReference>
<protein>
    <submittedName>
        <fullName evidence="5">Beta-glucanase (GH16 family)</fullName>
    </submittedName>
    <submittedName>
        <fullName evidence="6">Beta-glucanase, GH16 family</fullName>
    </submittedName>
</protein>
<dbReference type="GO" id="GO:0004553">
    <property type="term" value="F:hydrolase activity, hydrolyzing O-glycosyl compounds"/>
    <property type="evidence" value="ECO:0007669"/>
    <property type="project" value="InterPro"/>
</dbReference>
<gene>
    <name evidence="5" type="ORF">FHR37_003925</name>
    <name evidence="6" type="ORF">SAMN05421678_11146</name>
</gene>
<dbReference type="Gene3D" id="2.60.120.200">
    <property type="match status" value="1"/>
</dbReference>
<dbReference type="RefSeq" id="WP_092885483.1">
    <property type="nucleotide sequence ID" value="NZ_FOOI01000011.1"/>
</dbReference>
<evidence type="ECO:0000256" key="1">
    <source>
        <dbReference type="ARBA" id="ARBA00006865"/>
    </source>
</evidence>
<evidence type="ECO:0000313" key="7">
    <source>
        <dbReference type="Proteomes" id="UP000199052"/>
    </source>
</evidence>
<dbReference type="InterPro" id="IPR006311">
    <property type="entry name" value="TAT_signal"/>
</dbReference>
<dbReference type="AlphaFoldDB" id="A0A1I2WQ06"/>
<dbReference type="PANTHER" id="PTHR10963:SF55">
    <property type="entry name" value="GLYCOSIDE HYDROLASE FAMILY 16 PROTEIN"/>
    <property type="match status" value="1"/>
</dbReference>
<evidence type="ECO:0000313" key="8">
    <source>
        <dbReference type="Proteomes" id="UP000533017"/>
    </source>
</evidence>
<dbReference type="EMBL" id="JACBZA010000001">
    <property type="protein sequence ID" value="NYH85074.1"/>
    <property type="molecule type" value="Genomic_DNA"/>
</dbReference>
<dbReference type="InterPro" id="IPR013320">
    <property type="entry name" value="ConA-like_dom_sf"/>
</dbReference>
<dbReference type="STRING" id="504797.SAMN05421678_11146"/>
<accession>A0A1I2WQ06</accession>
<sequence>MSRSRAPRSVLRRVLLPVAAAALAAAFSAAAPPSASASAPVTTSATSGAVSRAVATDTRTPSSQPGWRRVWADSFDGAAGSRVDADRWTYDVGPGSNFGTGEIETATDSTDNVFQDGRGNLVIRALGSDRTWTSGRIRTPRLFGAPAGGAMRVSASIRQPNPSYGLGYWPAFWMLGPGDWPGAGEIDILEDVNARSQVASTFHCGVYPDGPCQEPIGIGSGLQPCPGCQTSFHTYSVVVDRKNPHRERIRWYLDGVQTFAIDQSQVPAETWRSAVDHGFAIILDLAIGGGFPDGVCGCSTPTPQTTSGGTLQVRYVAVDALGTPRSARQ</sequence>
<keyword evidence="8" id="KW-1185">Reference proteome</keyword>
<feature type="domain" description="GH16" evidence="4">
    <location>
        <begin position="55"/>
        <end position="324"/>
    </location>
</feature>
<feature type="chain" id="PRO_5011521219" evidence="3">
    <location>
        <begin position="38"/>
        <end position="329"/>
    </location>
</feature>
<evidence type="ECO:0000259" key="4">
    <source>
        <dbReference type="PROSITE" id="PS51762"/>
    </source>
</evidence>
<feature type="region of interest" description="Disordered" evidence="2">
    <location>
        <begin position="34"/>
        <end position="68"/>
    </location>
</feature>
<organism evidence="6 7">
    <name type="scientific">Actinopolymorpha cephalotaxi</name>
    <dbReference type="NCBI Taxonomy" id="504797"/>
    <lineage>
        <taxon>Bacteria</taxon>
        <taxon>Bacillati</taxon>
        <taxon>Actinomycetota</taxon>
        <taxon>Actinomycetes</taxon>
        <taxon>Propionibacteriales</taxon>
        <taxon>Actinopolymorphaceae</taxon>
        <taxon>Actinopolymorpha</taxon>
    </lineage>
</organism>
<reference evidence="6 7" key="1">
    <citation type="submission" date="2016-10" db="EMBL/GenBank/DDBJ databases">
        <authorList>
            <person name="de Groot N.N."/>
        </authorList>
    </citation>
    <scope>NUCLEOTIDE SEQUENCE [LARGE SCALE GENOMIC DNA]</scope>
    <source>
        <strain evidence="6 7">CPCC 202808</strain>
    </source>
</reference>
<feature type="compositionally biased region" description="Low complexity" evidence="2">
    <location>
        <begin position="34"/>
        <end position="56"/>
    </location>
</feature>
<dbReference type="Proteomes" id="UP000199052">
    <property type="component" value="Unassembled WGS sequence"/>
</dbReference>
<evidence type="ECO:0000313" key="5">
    <source>
        <dbReference type="EMBL" id="NYH85074.1"/>
    </source>
</evidence>